<accession>A0A1T5MBC5</accession>
<organism evidence="10 11">
    <name type="scientific">Maledivibacter halophilus</name>
    <dbReference type="NCBI Taxonomy" id="36842"/>
    <lineage>
        <taxon>Bacteria</taxon>
        <taxon>Bacillati</taxon>
        <taxon>Bacillota</taxon>
        <taxon>Clostridia</taxon>
        <taxon>Peptostreptococcales</taxon>
        <taxon>Caminicellaceae</taxon>
        <taxon>Maledivibacter</taxon>
    </lineage>
</organism>
<dbReference type="PANTHER" id="PTHR30450:SF1">
    <property type="entry name" value="D-METHIONINE TRANSPORT SYSTEM PERMEASE PROTEIN METI-RELATED"/>
    <property type="match status" value="1"/>
</dbReference>
<evidence type="ECO:0000256" key="6">
    <source>
        <dbReference type="ARBA" id="ARBA00022989"/>
    </source>
</evidence>
<dbReference type="InterPro" id="IPR035906">
    <property type="entry name" value="MetI-like_sf"/>
</dbReference>
<dbReference type="Pfam" id="PF00528">
    <property type="entry name" value="BPD_transp_1"/>
    <property type="match status" value="1"/>
</dbReference>
<dbReference type="PANTHER" id="PTHR30450">
    <property type="entry name" value="ABC TRANSPORTER PERMEASE"/>
    <property type="match status" value="1"/>
</dbReference>
<dbReference type="Gene3D" id="1.10.3720.10">
    <property type="entry name" value="MetI-like"/>
    <property type="match status" value="1"/>
</dbReference>
<keyword evidence="11" id="KW-1185">Reference proteome</keyword>
<evidence type="ECO:0000259" key="9">
    <source>
        <dbReference type="PROSITE" id="PS50928"/>
    </source>
</evidence>
<dbReference type="SUPFAM" id="SSF161098">
    <property type="entry name" value="MetI-like"/>
    <property type="match status" value="1"/>
</dbReference>
<keyword evidence="7 8" id="KW-0472">Membrane</keyword>
<evidence type="ECO:0000256" key="7">
    <source>
        <dbReference type="ARBA" id="ARBA00023136"/>
    </source>
</evidence>
<keyword evidence="3 8" id="KW-0813">Transport</keyword>
<keyword evidence="6 8" id="KW-1133">Transmembrane helix</keyword>
<feature type="transmembrane region" description="Helical" evidence="8">
    <location>
        <begin position="144"/>
        <end position="166"/>
    </location>
</feature>
<comment type="subcellular location">
    <subcellularLocation>
        <location evidence="1 8">Cell membrane</location>
        <topology evidence="1 8">Multi-pass membrane protein</topology>
    </subcellularLocation>
</comment>
<dbReference type="RefSeq" id="WP_079494678.1">
    <property type="nucleotide sequence ID" value="NZ_FUZT01000013.1"/>
</dbReference>
<reference evidence="11" key="1">
    <citation type="submission" date="2017-02" db="EMBL/GenBank/DDBJ databases">
        <authorList>
            <person name="Varghese N."/>
            <person name="Submissions S."/>
        </authorList>
    </citation>
    <scope>NUCLEOTIDE SEQUENCE [LARGE SCALE GENOMIC DNA]</scope>
    <source>
        <strain evidence="11">M1</strain>
    </source>
</reference>
<dbReference type="FunFam" id="1.10.3720.10:FF:000002">
    <property type="entry name" value="D-methionine ABC transporter permease MetI"/>
    <property type="match status" value="1"/>
</dbReference>
<evidence type="ECO:0000256" key="2">
    <source>
        <dbReference type="ARBA" id="ARBA00007069"/>
    </source>
</evidence>
<sequence>MSDLLELLIPSLIETLYMIGLSALFTIVLGLPLGIILVVTEKNHIMPFPTLNKILSTIINVIRSLPAIILIILIAPFASLIVGTSIGTTAAIVPLIVAATPFFARVVETSLREVDWGIVEASMAMGASPFQIITRVLIPEAMSSLALGITITLINILGYSAIAGILGGGGLGDLAIRYGYHRFKTDVLIAAVIVLVAIVQIMQFLGNSLSKSLNRK</sequence>
<protein>
    <submittedName>
        <fullName evidence="10">D-methionine transport system permease protein</fullName>
    </submittedName>
</protein>
<keyword evidence="5 8" id="KW-0812">Transmembrane</keyword>
<evidence type="ECO:0000256" key="3">
    <source>
        <dbReference type="ARBA" id="ARBA00022448"/>
    </source>
</evidence>
<feature type="transmembrane region" description="Helical" evidence="8">
    <location>
        <begin position="187"/>
        <end position="206"/>
    </location>
</feature>
<dbReference type="GO" id="GO:0048473">
    <property type="term" value="P:D-methionine transmembrane transport"/>
    <property type="evidence" value="ECO:0007669"/>
    <property type="project" value="TreeGrafter"/>
</dbReference>
<feature type="transmembrane region" description="Helical" evidence="8">
    <location>
        <begin position="51"/>
        <end position="74"/>
    </location>
</feature>
<evidence type="ECO:0000313" key="10">
    <source>
        <dbReference type="EMBL" id="SKC85547.1"/>
    </source>
</evidence>
<dbReference type="EMBL" id="FUZT01000013">
    <property type="protein sequence ID" value="SKC85547.1"/>
    <property type="molecule type" value="Genomic_DNA"/>
</dbReference>
<name>A0A1T5MBC5_9FIRM</name>
<evidence type="ECO:0000256" key="5">
    <source>
        <dbReference type="ARBA" id="ARBA00022692"/>
    </source>
</evidence>
<gene>
    <name evidence="10" type="ORF">SAMN02194393_04384</name>
</gene>
<dbReference type="GO" id="GO:0005886">
    <property type="term" value="C:plasma membrane"/>
    <property type="evidence" value="ECO:0007669"/>
    <property type="project" value="UniProtKB-SubCell"/>
</dbReference>
<proteinExistence type="inferred from homology"/>
<keyword evidence="4" id="KW-1003">Cell membrane</keyword>
<dbReference type="CDD" id="cd06261">
    <property type="entry name" value="TM_PBP2"/>
    <property type="match status" value="1"/>
</dbReference>
<dbReference type="OrthoDB" id="9793490at2"/>
<comment type="similarity">
    <text evidence="2">Belongs to the binding-protein-dependent transport system permease family. CysTW subfamily.</text>
</comment>
<evidence type="ECO:0000256" key="1">
    <source>
        <dbReference type="ARBA" id="ARBA00004651"/>
    </source>
</evidence>
<evidence type="ECO:0000313" key="11">
    <source>
        <dbReference type="Proteomes" id="UP000190285"/>
    </source>
</evidence>
<evidence type="ECO:0000256" key="8">
    <source>
        <dbReference type="RuleBase" id="RU363032"/>
    </source>
</evidence>
<dbReference type="InterPro" id="IPR051322">
    <property type="entry name" value="AA_ABC_Transporter_Permease"/>
</dbReference>
<dbReference type="PROSITE" id="PS50928">
    <property type="entry name" value="ABC_TM1"/>
    <property type="match status" value="1"/>
</dbReference>
<dbReference type="AlphaFoldDB" id="A0A1T5MBC5"/>
<dbReference type="Proteomes" id="UP000190285">
    <property type="component" value="Unassembled WGS sequence"/>
</dbReference>
<dbReference type="STRING" id="36842.SAMN02194393_04384"/>
<dbReference type="InterPro" id="IPR000515">
    <property type="entry name" value="MetI-like"/>
</dbReference>
<feature type="transmembrane region" description="Helical" evidence="8">
    <location>
        <begin position="80"/>
        <end position="104"/>
    </location>
</feature>
<feature type="domain" description="ABC transmembrane type-1" evidence="9">
    <location>
        <begin position="12"/>
        <end position="206"/>
    </location>
</feature>
<feature type="transmembrane region" description="Helical" evidence="8">
    <location>
        <begin position="16"/>
        <end position="39"/>
    </location>
</feature>
<evidence type="ECO:0000256" key="4">
    <source>
        <dbReference type="ARBA" id="ARBA00022475"/>
    </source>
</evidence>